<organism evidence="1 2">
    <name type="scientific">Streptomyces andamanensis</name>
    <dbReference type="NCBI Taxonomy" id="1565035"/>
    <lineage>
        <taxon>Bacteria</taxon>
        <taxon>Bacillati</taxon>
        <taxon>Actinomycetota</taxon>
        <taxon>Actinomycetes</taxon>
        <taxon>Kitasatosporales</taxon>
        <taxon>Streptomycetaceae</taxon>
        <taxon>Streptomyces</taxon>
    </lineage>
</organism>
<proteinExistence type="predicted"/>
<dbReference type="RefSeq" id="WP_381737462.1">
    <property type="nucleotide sequence ID" value="NZ_JBHSDP010000008.1"/>
</dbReference>
<reference evidence="2" key="1">
    <citation type="journal article" date="2019" name="Int. J. Syst. Evol. Microbiol.">
        <title>The Global Catalogue of Microorganisms (GCM) 10K type strain sequencing project: providing services to taxonomists for standard genome sequencing and annotation.</title>
        <authorList>
            <consortium name="The Broad Institute Genomics Platform"/>
            <consortium name="The Broad Institute Genome Sequencing Center for Infectious Disease"/>
            <person name="Wu L."/>
            <person name="Ma J."/>
        </authorList>
    </citation>
    <scope>NUCLEOTIDE SEQUENCE [LARGE SCALE GENOMIC DNA]</scope>
    <source>
        <strain evidence="2">PCU 347</strain>
    </source>
</reference>
<sequence length="226" mass="24524">MIFFVTAGVSAVLLSALSFDPELAAYWRRWLGRSGYLARRSLLALPPLVLALLVCHVAQAPRGGVAEALNGAWIGLTVAALLKADPGHRSVPKLRGTADSRQAASALAWIHGVACHRFDVAARRKVTAHLDRLKVLGPGSAELVATAEEMGALLSREAAAAPARSRAALRERLEEIHRQTSVLEDPMATEPQLRRAAFGLAENLMQEMTTRRWSRQPVQPHPEGKK</sequence>
<dbReference type="Proteomes" id="UP001595824">
    <property type="component" value="Unassembled WGS sequence"/>
</dbReference>
<evidence type="ECO:0000313" key="1">
    <source>
        <dbReference type="EMBL" id="MFC4327606.1"/>
    </source>
</evidence>
<name>A0ABV8TAG7_9ACTN</name>
<evidence type="ECO:0000313" key="2">
    <source>
        <dbReference type="Proteomes" id="UP001595824"/>
    </source>
</evidence>
<gene>
    <name evidence="1" type="ORF">ACFPC0_07140</name>
</gene>
<protein>
    <submittedName>
        <fullName evidence="1">Uncharacterized protein</fullName>
    </submittedName>
</protein>
<dbReference type="EMBL" id="JBHSDP010000008">
    <property type="protein sequence ID" value="MFC4327606.1"/>
    <property type="molecule type" value="Genomic_DNA"/>
</dbReference>
<comment type="caution">
    <text evidence="1">The sequence shown here is derived from an EMBL/GenBank/DDBJ whole genome shotgun (WGS) entry which is preliminary data.</text>
</comment>
<keyword evidence="2" id="KW-1185">Reference proteome</keyword>
<accession>A0ABV8TAG7</accession>